<evidence type="ECO:0000256" key="6">
    <source>
        <dbReference type="HAMAP-Rule" id="MF_01161"/>
    </source>
</evidence>
<dbReference type="KEGG" id="epo:Epro_0869"/>
<dbReference type="GO" id="GO:0005524">
    <property type="term" value="F:ATP binding"/>
    <property type="evidence" value="ECO:0007669"/>
    <property type="project" value="UniProtKB-UniRule"/>
</dbReference>
<dbReference type="EC" id="6.3.4.19" evidence="6"/>
<dbReference type="GO" id="GO:0032267">
    <property type="term" value="F:tRNA(Ile)-lysidine synthase activity"/>
    <property type="evidence" value="ECO:0007669"/>
    <property type="project" value="UniProtKB-EC"/>
</dbReference>
<accession>A0A0G3WIV6</accession>
<comment type="function">
    <text evidence="6">Ligates lysine onto the cytidine present at position 34 of the AUA codon-specific tRNA(Ile) that contains the anticodon CAU, in an ATP-dependent manner. Cytidine is converted to lysidine, thus changing the amino acid specificity of the tRNA from methionine to isoleucine.</text>
</comment>
<dbReference type="CDD" id="cd01992">
    <property type="entry name" value="TilS_N"/>
    <property type="match status" value="1"/>
</dbReference>
<dbReference type="Gene3D" id="1.20.59.20">
    <property type="match status" value="1"/>
</dbReference>
<protein>
    <recommendedName>
        <fullName evidence="6">tRNA(Ile)-lysidine synthase</fullName>
        <ecNumber evidence="6">6.3.4.19</ecNumber>
    </recommendedName>
    <alternativeName>
        <fullName evidence="6">tRNA(Ile)-2-lysyl-cytidine synthase</fullName>
    </alternativeName>
    <alternativeName>
        <fullName evidence="6">tRNA(Ile)-lysidine synthetase</fullName>
    </alternativeName>
</protein>
<dbReference type="STRING" id="1408281.Epro_0869"/>
<dbReference type="PATRIC" id="fig|1408281.3.peg.889"/>
<evidence type="ECO:0000256" key="4">
    <source>
        <dbReference type="ARBA" id="ARBA00022840"/>
    </source>
</evidence>
<dbReference type="EMBL" id="CP009498">
    <property type="protein sequence ID" value="AKL98248.1"/>
    <property type="molecule type" value="Genomic_DNA"/>
</dbReference>
<dbReference type="GO" id="GO:0005737">
    <property type="term" value="C:cytoplasm"/>
    <property type="evidence" value="ECO:0007669"/>
    <property type="project" value="UniProtKB-SubCell"/>
</dbReference>
<proteinExistence type="inferred from homology"/>
<dbReference type="GO" id="GO:0006400">
    <property type="term" value="P:tRNA modification"/>
    <property type="evidence" value="ECO:0007669"/>
    <property type="project" value="UniProtKB-UniRule"/>
</dbReference>
<comment type="catalytic activity">
    <reaction evidence="5 6">
        <text>cytidine(34) in tRNA(Ile2) + L-lysine + ATP = lysidine(34) in tRNA(Ile2) + AMP + diphosphate + H(+)</text>
        <dbReference type="Rhea" id="RHEA:43744"/>
        <dbReference type="Rhea" id="RHEA-COMP:10625"/>
        <dbReference type="Rhea" id="RHEA-COMP:10670"/>
        <dbReference type="ChEBI" id="CHEBI:15378"/>
        <dbReference type="ChEBI" id="CHEBI:30616"/>
        <dbReference type="ChEBI" id="CHEBI:32551"/>
        <dbReference type="ChEBI" id="CHEBI:33019"/>
        <dbReference type="ChEBI" id="CHEBI:82748"/>
        <dbReference type="ChEBI" id="CHEBI:83665"/>
        <dbReference type="ChEBI" id="CHEBI:456215"/>
        <dbReference type="EC" id="6.3.4.19"/>
    </reaction>
</comment>
<dbReference type="HAMAP" id="MF_01161">
    <property type="entry name" value="tRNA_Ile_lys_synt"/>
    <property type="match status" value="1"/>
</dbReference>
<dbReference type="Pfam" id="PF01171">
    <property type="entry name" value="ATP_bind_3"/>
    <property type="match status" value="1"/>
</dbReference>
<evidence type="ECO:0000259" key="7">
    <source>
        <dbReference type="Pfam" id="PF01171"/>
    </source>
</evidence>
<dbReference type="Gene3D" id="3.40.50.620">
    <property type="entry name" value="HUPs"/>
    <property type="match status" value="1"/>
</dbReference>
<organism evidence="8 9">
    <name type="scientific">Endomicrobium proavitum</name>
    <dbReference type="NCBI Taxonomy" id="1408281"/>
    <lineage>
        <taxon>Bacteria</taxon>
        <taxon>Pseudomonadati</taxon>
        <taxon>Elusimicrobiota</taxon>
        <taxon>Endomicrobiia</taxon>
        <taxon>Endomicrobiales</taxon>
        <taxon>Endomicrobiaceae</taxon>
        <taxon>Endomicrobium</taxon>
    </lineage>
</organism>
<dbReference type="Proteomes" id="UP000035337">
    <property type="component" value="Chromosome"/>
</dbReference>
<comment type="subcellular location">
    <subcellularLocation>
        <location evidence="6">Cytoplasm</location>
    </subcellularLocation>
</comment>
<keyword evidence="3 6" id="KW-0547">Nucleotide-binding</keyword>
<dbReference type="SUPFAM" id="SSF52402">
    <property type="entry name" value="Adenine nucleotide alpha hydrolases-like"/>
    <property type="match status" value="1"/>
</dbReference>
<evidence type="ECO:0000313" key="9">
    <source>
        <dbReference type="Proteomes" id="UP000035337"/>
    </source>
</evidence>
<dbReference type="InterPro" id="IPR011063">
    <property type="entry name" value="TilS/TtcA_N"/>
</dbReference>
<dbReference type="PANTHER" id="PTHR43033:SF1">
    <property type="entry name" value="TRNA(ILE)-LYSIDINE SYNTHASE-RELATED"/>
    <property type="match status" value="1"/>
</dbReference>
<reference evidence="8 9" key="1">
    <citation type="submission" date="2014-09" db="EMBL/GenBank/DDBJ databases">
        <title>Complete genome sequence of Endomicrobium proavitum.</title>
        <authorList>
            <person name="Zheng H."/>
        </authorList>
    </citation>
    <scope>NUCLEOTIDE SEQUENCE [LARGE SCALE GENOMIC DNA]</scope>
    <source>
        <strain evidence="8 9">Rsa215</strain>
    </source>
</reference>
<dbReference type="InterPro" id="IPR012795">
    <property type="entry name" value="tRNA_Ile_lys_synt_N"/>
</dbReference>
<evidence type="ECO:0000313" key="8">
    <source>
        <dbReference type="EMBL" id="AKL98248.1"/>
    </source>
</evidence>
<evidence type="ECO:0000256" key="5">
    <source>
        <dbReference type="ARBA" id="ARBA00048539"/>
    </source>
</evidence>
<keyword evidence="2 6" id="KW-0819">tRNA processing</keyword>
<keyword evidence="4 6" id="KW-0067">ATP-binding</keyword>
<keyword evidence="6" id="KW-0963">Cytoplasm</keyword>
<feature type="domain" description="tRNA(Ile)-lysidine/2-thiocytidine synthase N-terminal" evidence="7">
    <location>
        <begin position="23"/>
        <end position="204"/>
    </location>
</feature>
<comment type="domain">
    <text evidence="6">The N-terminal region contains the highly conserved SGGXDS motif, predicted to be a P-loop motif involved in ATP binding.</text>
</comment>
<keyword evidence="9" id="KW-1185">Reference proteome</keyword>
<comment type="similarity">
    <text evidence="6">Belongs to the tRNA(Ile)-lysidine synthase family.</text>
</comment>
<dbReference type="NCBIfam" id="TIGR02432">
    <property type="entry name" value="lysidine_TilS_N"/>
    <property type="match status" value="1"/>
</dbReference>
<dbReference type="InterPro" id="IPR012094">
    <property type="entry name" value="tRNA_Ile_lys_synt"/>
</dbReference>
<feature type="binding site" evidence="6">
    <location>
        <begin position="28"/>
        <end position="33"/>
    </location>
    <ligand>
        <name>ATP</name>
        <dbReference type="ChEBI" id="CHEBI:30616"/>
    </ligand>
</feature>
<dbReference type="OrthoDB" id="9807403at2"/>
<evidence type="ECO:0000256" key="3">
    <source>
        <dbReference type="ARBA" id="ARBA00022741"/>
    </source>
</evidence>
<gene>
    <name evidence="6 8" type="primary">tilS</name>
    <name evidence="8" type="ORF">Epro_0869</name>
</gene>
<keyword evidence="1 6" id="KW-0436">Ligase</keyword>
<dbReference type="PANTHER" id="PTHR43033">
    <property type="entry name" value="TRNA(ILE)-LYSIDINE SYNTHASE-RELATED"/>
    <property type="match status" value="1"/>
</dbReference>
<evidence type="ECO:0000256" key="2">
    <source>
        <dbReference type="ARBA" id="ARBA00022694"/>
    </source>
</evidence>
<name>A0A0G3WIV6_9BACT</name>
<dbReference type="RefSeq" id="WP_052570802.1">
    <property type="nucleotide sequence ID" value="NZ_CP009498.1"/>
</dbReference>
<sequence length="323" mass="37065">MKAWEGFYKNIIRSELVKNGDRILLAVSGGADSMSMLHMFWRLSKKIKIDIAVLNLNHGLRKESSREAKQVLNFCKKLAITCMLGRLLVKEYSKAAKISIETAARELRYAALEDAATKHKFNKIATAHNANDNAETVLMWLLRGSGNFSGIPQTRKISKKIEIIRPLLSVRRTLIDEYVKKQKLPFSTDKSNFSLEYTRNKIRHTVVPAVEKINPLALERIFSLSRIQEREDAYLEAISINFLKKCAKISKNRILLDLPTFLRYNETIRFRILKNLIPDKKYSAVIDLISDKILSKDKSVFKLSSQWSFSVKGNKAVFSKIKK</sequence>
<dbReference type="AlphaFoldDB" id="A0A0G3WIV6"/>
<dbReference type="InterPro" id="IPR014729">
    <property type="entry name" value="Rossmann-like_a/b/a_fold"/>
</dbReference>
<evidence type="ECO:0000256" key="1">
    <source>
        <dbReference type="ARBA" id="ARBA00022598"/>
    </source>
</evidence>